<evidence type="ECO:0000313" key="2">
    <source>
        <dbReference type="EMBL" id="CDJ59807.1"/>
    </source>
</evidence>
<feature type="compositionally biased region" description="Polar residues" evidence="1">
    <location>
        <begin position="1321"/>
        <end position="1332"/>
    </location>
</feature>
<dbReference type="RefSeq" id="XP_013336452.1">
    <property type="nucleotide sequence ID" value="XM_013480998.1"/>
</dbReference>
<feature type="compositionally biased region" description="Low complexity" evidence="1">
    <location>
        <begin position="1205"/>
        <end position="1229"/>
    </location>
</feature>
<sequence length="2156" mass="232607">MAACCRSKCWPKQQHQQHLQQQQQRQQCWRLCNGLPPRRIPFGECCRCSKRAERLQGIVLQHQQQPLQHQQQRVHRALPNRQVSVCRTSPLVISSSVAEDVSPLKLTRVSSIPTVATAAARPPAATTPSSAAETAAACEQTRLAASGSTTVLSTDLCMGDHNAVPSAACTRQSAAAQPNFLTCFRLSGLAPACGNLATSSSRDLHNFSVICNSSKENSRSNNGNRSSSATDDRSSFVASDAEKAAAAAVEAVAAAAFNLTLRSQHQQQQPQQQQLQQEPQLQRQELLLLRPQHTPSNASMSAAAAHVPFRGDSLCRPQLPHGLFEADIQDRWTAALSGDQTDARQQQQQQLLQMTTALGSGTSAALADVQGATYPSLHPTQMPYPMELSWQEEQHDEQGRQQLLQHSQQQKHQQQQQHQHERLPKTHKVSVRRQRRYMLPPWPLPRKAAASAASSPKGHQQPQQQHPQQKVDQRLPGHGSILLLQQEAQDDAAPQISHPVSAGCLQQPWGSSSKTQHQFASAPPAVAPAAFAVVAVAASGRESPPAASGNGEATTSVTAADEEQQNLAPSLFFRDTLCGVPLRLLATGGGDAATATTAKFSEGVSLPPLQTPLSRTNSSSEYVRCAQVQQQQQHQAQPPQQQQQQQQQRVGQQEAAPADTWWGGQLPRDTHQKLLLVQQEQQLSWQRWQQGAQQQERHAAAQAASGSSQDEGQNAAASRRLPRSPLTLNVETQRRRRRHSSYGDAEASAAAAATAAAAAADAEGYKISFRFGSSGDKSLPEASARLRFHRDTDGNTGKNGDTARAVDSSTCPWAAAATVQHRYEGERDRAGQRDRERNIDKDTDEGIDTYGRRDTEGYKDIDRDSDRFGDSDGDSDRARRRERERNKDTDRKKGGNKANSFCISRLSCRDPGRRRDSPPLHGAHSSRRRRLWGDSTGGRRQEEETGSEETVGDRLYPCGSVKSFSEPLSDEATHPAAAASEGTAGRETETELDSFATPAATTGPAVEAAGAQLHPLPYEYGFQVHSTKAGKSAASPAADAAHVSHAARARGSQGSSDGSQSRSNTCYNASHCSSSRCISGWGSGYGRGQNATLIRHEVEDTEDTSIVSLEQQQQQQQDLTDESVTATYTSSCGNGWVHCNNEEQHLKAPEEQQRLWEQQERWETQQQQQQEQQEQQHLHASSNTSSPRTTFAESVLSADTFAPQQQLGQQQLGQQHKQQAQQHMQPQQQERMLGRPSVLTGAGRPRGDWEKDLRVESLQANTGSCIFTDQQSASTGSLSLDSVAAAGCSIYPRFSRALKPTAAAAPSTREVSADGCIAGAGSQQQPRSSHGSVPSPDAEVKYAALGCSSSTNRGDTGVHREAGLKGPTAVEPAPPASAAAQVPSLARAILRIPPIKVNKGEKRWRMQQHLLQHLQQQHKQVHSRLRVPQAQIYRRMSSMRSASLRGQLQHLLQRKQQLLLHERLCCSNTAQEMPANAAGRRSPDEDLFRKNTHLAATAAASQQQQRQFEELFETSSQRVYTATTAAAAAAAATPDPAEDAVTDADAATEAEPGAAAFSGASSEGAAASVVDSATSHNEAAASPAAGGETATAYIATTVAAPRVPAPAHVAANTYDPLDRTTGVSSESPSVPSELPLELPKQQTYTTAPAVSTGAALAAMEESLLDAETETAQISAASELVAAAVERAAEHWEIAQVAGRAEAGAAPQLPPRILHWEHLLSNSVQQQQHTPRTSAAAAAQRAKEAAKRAVLASRKAIAAAAAAAREAAAPLPRSSSGNSSNDLNKHSNNPPFPRRNSAQLPPVAASRTLLRDLGGHSSNSSNGSKSTWPGSQATGQFVAATGLGASSTDASAVGSPAAAPAAGAAKRVKKLGMHAAQGEKQKESFCASPRNRVNPINTKPGETHPEESSSTSSSNSSQQSNNRSRHPTSQAGEETESLEAYPHSSMIPNSSSSCCSSCSSSSGSRARPRVLLMQLRLMQQEEQQRASGLNYLQQKQQQLQRLARIETARKAKAEAVAVEKIHRRIATLDALQHRMLQQEAVRQCTSVLQQQQMKQREQRRRSRLLPSNKTIEQHHPQQQQQQQPKQDKAGGVILLGFQPAKRRKAEQQRLNRAAAYGVLLQQQQASLGRLQQLQQEAAQELEAAVSSPKVELTYCEA</sequence>
<proteinExistence type="predicted"/>
<accession>U6M6E5</accession>
<feature type="compositionally biased region" description="Polar residues" evidence="1">
    <location>
        <begin position="1772"/>
        <end position="1788"/>
    </location>
</feature>
<reference evidence="2" key="1">
    <citation type="submission" date="2013-10" db="EMBL/GenBank/DDBJ databases">
        <title>Genomic analysis of the causative agents of coccidiosis in chickens.</title>
        <authorList>
            <person name="Reid A.J."/>
            <person name="Blake D."/>
            <person name="Billington K."/>
            <person name="Browne H."/>
            <person name="Dunn M."/>
            <person name="Hung S."/>
            <person name="Kawahara F."/>
            <person name="Miranda-Saavedra D."/>
            <person name="Mourier T."/>
            <person name="Nagra H."/>
            <person name="Otto T.D."/>
            <person name="Rawlings N."/>
            <person name="Sanchez A."/>
            <person name="Sanders M."/>
            <person name="Subramaniam C."/>
            <person name="Tay Y."/>
            <person name="Dear P."/>
            <person name="Doerig C."/>
            <person name="Gruber A."/>
            <person name="Parkinson J."/>
            <person name="Shirley M."/>
            <person name="Wan K.L."/>
            <person name="Berriman M."/>
            <person name="Tomley F."/>
            <person name="Pain A."/>
        </authorList>
    </citation>
    <scope>NUCLEOTIDE SEQUENCE [LARGE SCALE GENOMIC DNA]</scope>
    <source>
        <strain evidence="2">Weybridge</strain>
    </source>
</reference>
<feature type="region of interest" description="Disordered" evidence="1">
    <location>
        <begin position="1766"/>
        <end position="1799"/>
    </location>
</feature>
<dbReference type="Proteomes" id="UP000030763">
    <property type="component" value="Unassembled WGS sequence"/>
</dbReference>
<feature type="compositionally biased region" description="Low complexity" evidence="1">
    <location>
        <begin position="1164"/>
        <end position="1175"/>
    </location>
</feature>
<feature type="compositionally biased region" description="Low complexity" evidence="1">
    <location>
        <begin position="1907"/>
        <end position="1921"/>
    </location>
</feature>
<name>U6M6E5_EIMMA</name>
<feature type="compositionally biased region" description="Low complexity" evidence="1">
    <location>
        <begin position="1031"/>
        <end position="1063"/>
    </location>
</feature>
<dbReference type="OrthoDB" id="10692538at2759"/>
<feature type="region of interest" description="Disordered" evidence="1">
    <location>
        <begin position="1318"/>
        <end position="1337"/>
    </location>
</feature>
<feature type="compositionally biased region" description="Polar residues" evidence="1">
    <location>
        <begin position="611"/>
        <end position="621"/>
    </location>
</feature>
<feature type="region of interest" description="Disordered" evidence="1">
    <location>
        <begin position="1811"/>
        <end position="1831"/>
    </location>
</feature>
<feature type="compositionally biased region" description="Polar residues" evidence="1">
    <location>
        <begin position="1178"/>
        <end position="1191"/>
    </location>
</feature>
<evidence type="ECO:0000313" key="3">
    <source>
        <dbReference type="Proteomes" id="UP000030763"/>
    </source>
</evidence>
<feature type="region of interest" description="Disordered" evidence="1">
    <location>
        <begin position="818"/>
        <end position="991"/>
    </location>
</feature>
<feature type="compositionally biased region" description="Low complexity" evidence="1">
    <location>
        <begin position="213"/>
        <end position="228"/>
    </location>
</feature>
<feature type="compositionally biased region" description="Low complexity" evidence="1">
    <location>
        <begin position="401"/>
        <end position="417"/>
    </location>
</feature>
<feature type="region of interest" description="Disordered" evidence="1">
    <location>
        <begin position="391"/>
        <end position="472"/>
    </location>
</feature>
<gene>
    <name evidence="2" type="ORF">EMWEY_00025010</name>
</gene>
<feature type="compositionally biased region" description="Low complexity" evidence="1">
    <location>
        <begin position="1367"/>
        <end position="1378"/>
    </location>
</feature>
<feature type="compositionally biased region" description="Low complexity" evidence="1">
    <location>
        <begin position="626"/>
        <end position="653"/>
    </location>
</feature>
<feature type="region of interest" description="Disordered" evidence="1">
    <location>
        <begin position="1530"/>
        <end position="1559"/>
    </location>
</feature>
<protein>
    <submittedName>
        <fullName evidence="2">Uncharacterized protein</fullName>
    </submittedName>
</protein>
<feature type="compositionally biased region" description="Basic and acidic residues" evidence="1">
    <location>
        <begin position="907"/>
        <end position="918"/>
    </location>
</feature>
<feature type="compositionally biased region" description="Polar residues" evidence="1">
    <location>
        <begin position="508"/>
        <end position="518"/>
    </location>
</feature>
<feature type="region of interest" description="Disordered" evidence="1">
    <location>
        <begin position="1157"/>
        <end position="1191"/>
    </location>
</feature>
<feature type="compositionally biased region" description="Acidic residues" evidence="1">
    <location>
        <begin position="1536"/>
        <end position="1548"/>
    </location>
</feature>
<dbReference type="VEuPathDB" id="ToxoDB:EMWEY_00025010"/>
<feature type="compositionally biased region" description="Low complexity" evidence="1">
    <location>
        <begin position="688"/>
        <end position="709"/>
    </location>
</feature>
<feature type="region of interest" description="Disordered" evidence="1">
    <location>
        <begin position="541"/>
        <end position="561"/>
    </location>
</feature>
<feature type="region of interest" description="Disordered" evidence="1">
    <location>
        <begin position="213"/>
        <end position="234"/>
    </location>
</feature>
<feature type="compositionally biased region" description="Low complexity" evidence="1">
    <location>
        <begin position="1814"/>
        <end position="1825"/>
    </location>
</feature>
<feature type="region of interest" description="Disordered" evidence="1">
    <location>
        <begin position="1205"/>
        <end position="1249"/>
    </location>
</feature>
<evidence type="ECO:0000256" key="1">
    <source>
        <dbReference type="SAM" id="MobiDB-lite"/>
    </source>
</evidence>
<feature type="compositionally biased region" description="Basic and acidic residues" evidence="1">
    <location>
        <begin position="821"/>
        <end position="841"/>
    </location>
</feature>
<feature type="region of interest" description="Disordered" evidence="1">
    <location>
        <begin position="501"/>
        <end position="520"/>
    </location>
</feature>
<feature type="compositionally biased region" description="Low complexity" evidence="1">
    <location>
        <begin position="448"/>
        <end position="468"/>
    </location>
</feature>
<feature type="compositionally biased region" description="Low complexity" evidence="1">
    <location>
        <begin position="1549"/>
        <end position="1559"/>
    </location>
</feature>
<organism evidence="2 3">
    <name type="scientific">Eimeria maxima</name>
    <name type="common">Coccidian parasite</name>
    <dbReference type="NCBI Taxonomy" id="5804"/>
    <lineage>
        <taxon>Eukaryota</taxon>
        <taxon>Sar</taxon>
        <taxon>Alveolata</taxon>
        <taxon>Apicomplexa</taxon>
        <taxon>Conoidasida</taxon>
        <taxon>Coccidia</taxon>
        <taxon>Eucoccidiorida</taxon>
        <taxon>Eimeriorina</taxon>
        <taxon>Eimeriidae</taxon>
        <taxon>Eimeria</taxon>
    </lineage>
</organism>
<keyword evidence="3" id="KW-1185">Reference proteome</keyword>
<reference evidence="2" key="2">
    <citation type="submission" date="2013-10" db="EMBL/GenBank/DDBJ databases">
        <authorList>
            <person name="Aslett M."/>
        </authorList>
    </citation>
    <scope>NUCLEOTIDE SEQUENCE [LARGE SCALE GENOMIC DNA]</scope>
    <source>
        <strain evidence="2">Weybridge</strain>
    </source>
</reference>
<feature type="region of interest" description="Disordered" evidence="1">
    <location>
        <begin position="1348"/>
        <end position="1378"/>
    </location>
</feature>
<feature type="region of interest" description="Disordered" evidence="1">
    <location>
        <begin position="1031"/>
        <end position="1065"/>
    </location>
</feature>
<dbReference type="OMA" id="MQLRLMQ"/>
<feature type="compositionally biased region" description="Low complexity" evidence="1">
    <location>
        <begin position="1949"/>
        <end position="1963"/>
    </location>
</feature>
<feature type="region of interest" description="Disordered" evidence="1">
    <location>
        <begin position="604"/>
        <end position="666"/>
    </location>
</feature>
<feature type="compositionally biased region" description="Basic and acidic residues" evidence="1">
    <location>
        <begin position="850"/>
        <end position="893"/>
    </location>
</feature>
<feature type="compositionally biased region" description="Basic residues" evidence="1">
    <location>
        <begin position="425"/>
        <end position="436"/>
    </location>
</feature>
<dbReference type="EMBL" id="HG720865">
    <property type="protein sequence ID" value="CDJ59807.1"/>
    <property type="molecule type" value="Genomic_DNA"/>
</dbReference>
<feature type="region of interest" description="Disordered" evidence="1">
    <location>
        <begin position="688"/>
        <end position="745"/>
    </location>
</feature>
<dbReference type="GeneID" id="25336487"/>
<feature type="region of interest" description="Disordered" evidence="1">
    <location>
        <begin position="1869"/>
        <end position="1963"/>
    </location>
</feature>